<evidence type="ECO:0000259" key="8">
    <source>
        <dbReference type="Pfam" id="PF04239"/>
    </source>
</evidence>
<feature type="transmembrane region" description="Helical" evidence="7">
    <location>
        <begin position="63"/>
        <end position="81"/>
    </location>
</feature>
<dbReference type="Proteomes" id="UP001519289">
    <property type="component" value="Unassembled WGS sequence"/>
</dbReference>
<evidence type="ECO:0000313" key="11">
    <source>
        <dbReference type="Proteomes" id="UP001519289"/>
    </source>
</evidence>
<keyword evidence="5 7" id="KW-1133">Transmembrane helix</keyword>
<dbReference type="EMBL" id="JAGGLG010000027">
    <property type="protein sequence ID" value="MBP2019389.1"/>
    <property type="molecule type" value="Genomic_DNA"/>
</dbReference>
<dbReference type="Gene3D" id="3.30.240.20">
    <property type="entry name" value="bsu07140 like domains"/>
    <property type="match status" value="2"/>
</dbReference>
<reference evidence="10 11" key="1">
    <citation type="submission" date="2021-03" db="EMBL/GenBank/DDBJ databases">
        <title>Genomic Encyclopedia of Type Strains, Phase IV (KMG-IV): sequencing the most valuable type-strain genomes for metagenomic binning, comparative biology and taxonomic classification.</title>
        <authorList>
            <person name="Goeker M."/>
        </authorList>
    </citation>
    <scope>NUCLEOTIDE SEQUENCE [LARGE SCALE GENOMIC DNA]</scope>
    <source>
        <strain evidence="10 11">DSM 27138</strain>
    </source>
</reference>
<dbReference type="PANTHER" id="PTHR34582:SF7">
    <property type="entry name" value="UPF0702 TRANSMEMBRANE PROTEIN YDFS"/>
    <property type="match status" value="1"/>
</dbReference>
<evidence type="ECO:0000256" key="7">
    <source>
        <dbReference type="SAM" id="Phobius"/>
    </source>
</evidence>
<keyword evidence="11" id="KW-1185">Reference proteome</keyword>
<keyword evidence="4 7" id="KW-0812">Transmembrane</keyword>
<dbReference type="PANTHER" id="PTHR34582">
    <property type="entry name" value="UPF0702 TRANSMEMBRANE PROTEIN YCAP"/>
    <property type="match status" value="1"/>
</dbReference>
<evidence type="ECO:0000256" key="6">
    <source>
        <dbReference type="ARBA" id="ARBA00023136"/>
    </source>
</evidence>
<feature type="transmembrane region" description="Helical" evidence="7">
    <location>
        <begin position="38"/>
        <end position="57"/>
    </location>
</feature>
<keyword evidence="6 7" id="KW-0472">Membrane</keyword>
<comment type="subcellular location">
    <subcellularLocation>
        <location evidence="1">Cell membrane</location>
        <topology evidence="1">Multi-pass membrane protein</topology>
    </subcellularLocation>
</comment>
<evidence type="ECO:0000256" key="2">
    <source>
        <dbReference type="ARBA" id="ARBA00006448"/>
    </source>
</evidence>
<gene>
    <name evidence="10" type="ORF">J2Z79_002828</name>
</gene>
<feature type="domain" description="YetF C-terminal" evidence="8">
    <location>
        <begin position="82"/>
        <end position="214"/>
    </location>
</feature>
<sequence>MGEGTVVLTRSVLTFVNLLIFSRILGKTQVAHLTFFEYVAGATLGSIAAELSASLSIRPWPIFVALATWVVLTLAMQFTAIKSRWLSKMLDGEPVVLIQDGQILERNLRRMRMRESELLELLRGQSIFHVDEVELAIMEPRGSLSVLKRPEHLPATVSDLHIQTRSRGLGIELVVDGEVMDQNLRRLGVNRAWLTAKLQEQGLSGPEEAFLAVVDAEGKVYVDRYTDKFPPALDLSDYPGPN</sequence>
<evidence type="ECO:0000256" key="5">
    <source>
        <dbReference type="ARBA" id="ARBA00022989"/>
    </source>
</evidence>
<dbReference type="RefSeq" id="WP_209467500.1">
    <property type="nucleotide sequence ID" value="NZ_JAGGLG010000027.1"/>
</dbReference>
<dbReference type="InterPro" id="IPR048454">
    <property type="entry name" value="YetF_N"/>
</dbReference>
<evidence type="ECO:0000259" key="9">
    <source>
        <dbReference type="Pfam" id="PF20730"/>
    </source>
</evidence>
<dbReference type="Pfam" id="PF04239">
    <property type="entry name" value="DUF421"/>
    <property type="match status" value="1"/>
</dbReference>
<evidence type="ECO:0000256" key="1">
    <source>
        <dbReference type="ARBA" id="ARBA00004651"/>
    </source>
</evidence>
<keyword evidence="3" id="KW-1003">Cell membrane</keyword>
<organism evidence="10 11">
    <name type="scientific">Symbiobacterium terraclitae</name>
    <dbReference type="NCBI Taxonomy" id="557451"/>
    <lineage>
        <taxon>Bacteria</taxon>
        <taxon>Bacillati</taxon>
        <taxon>Bacillota</taxon>
        <taxon>Clostridia</taxon>
        <taxon>Eubacteriales</taxon>
        <taxon>Symbiobacteriaceae</taxon>
        <taxon>Symbiobacterium</taxon>
    </lineage>
</organism>
<dbReference type="InterPro" id="IPR023090">
    <property type="entry name" value="UPF0702_alpha/beta_dom_sf"/>
</dbReference>
<evidence type="ECO:0000256" key="3">
    <source>
        <dbReference type="ARBA" id="ARBA00022475"/>
    </source>
</evidence>
<name>A0ABS4JV51_9FIRM</name>
<feature type="domain" description="YetF-like N-terminal transmembrane" evidence="9">
    <location>
        <begin position="10"/>
        <end position="78"/>
    </location>
</feature>
<evidence type="ECO:0000313" key="10">
    <source>
        <dbReference type="EMBL" id="MBP2019389.1"/>
    </source>
</evidence>
<dbReference type="Pfam" id="PF20730">
    <property type="entry name" value="YetF_N"/>
    <property type="match status" value="1"/>
</dbReference>
<accession>A0ABS4JV51</accession>
<feature type="transmembrane region" description="Helical" evidence="7">
    <location>
        <begin position="6"/>
        <end position="26"/>
    </location>
</feature>
<proteinExistence type="inferred from homology"/>
<comment type="caution">
    <text evidence="10">The sequence shown here is derived from an EMBL/GenBank/DDBJ whole genome shotgun (WGS) entry which is preliminary data.</text>
</comment>
<comment type="similarity">
    <text evidence="2">Belongs to the UPF0702 family.</text>
</comment>
<evidence type="ECO:0000256" key="4">
    <source>
        <dbReference type="ARBA" id="ARBA00022692"/>
    </source>
</evidence>
<protein>
    <submittedName>
        <fullName evidence="10">Uncharacterized membrane protein YcaP (DUF421 family)</fullName>
    </submittedName>
</protein>
<dbReference type="InterPro" id="IPR007353">
    <property type="entry name" value="DUF421"/>
</dbReference>